<organism evidence="1 2">
    <name type="scientific">Macrosiphum euphorbiae</name>
    <name type="common">potato aphid</name>
    <dbReference type="NCBI Taxonomy" id="13131"/>
    <lineage>
        <taxon>Eukaryota</taxon>
        <taxon>Metazoa</taxon>
        <taxon>Ecdysozoa</taxon>
        <taxon>Arthropoda</taxon>
        <taxon>Hexapoda</taxon>
        <taxon>Insecta</taxon>
        <taxon>Pterygota</taxon>
        <taxon>Neoptera</taxon>
        <taxon>Paraneoptera</taxon>
        <taxon>Hemiptera</taxon>
        <taxon>Sternorrhyncha</taxon>
        <taxon>Aphidomorpha</taxon>
        <taxon>Aphidoidea</taxon>
        <taxon>Aphididae</taxon>
        <taxon>Macrosiphini</taxon>
        <taxon>Macrosiphum</taxon>
    </lineage>
</organism>
<reference evidence="1 2" key="1">
    <citation type="submission" date="2023-01" db="EMBL/GenBank/DDBJ databases">
        <authorList>
            <person name="Whitehead M."/>
        </authorList>
    </citation>
    <scope>NUCLEOTIDE SEQUENCE [LARGE SCALE GENOMIC DNA]</scope>
</reference>
<sequence length="98" mass="11911">MFFHLQQSIYRKIQALGLVTKYKNVLEFNFRARKIASLAFLTPEKVKEAWGILKSEFEDDEIDLVTYFEENYVIGKIRMRFRKKEATRYEKCLVFKFR</sequence>
<evidence type="ECO:0000313" key="2">
    <source>
        <dbReference type="Proteomes" id="UP001160148"/>
    </source>
</evidence>
<name>A0AAV0WEF4_9HEMI</name>
<dbReference type="EMBL" id="CARXXK010000002">
    <property type="protein sequence ID" value="CAI6354269.1"/>
    <property type="molecule type" value="Genomic_DNA"/>
</dbReference>
<proteinExistence type="predicted"/>
<dbReference type="AlphaFoldDB" id="A0AAV0WEF4"/>
<dbReference type="Proteomes" id="UP001160148">
    <property type="component" value="Unassembled WGS sequence"/>
</dbReference>
<gene>
    <name evidence="1" type="ORF">MEUPH1_LOCUS10291</name>
</gene>
<comment type="caution">
    <text evidence="1">The sequence shown here is derived from an EMBL/GenBank/DDBJ whole genome shotgun (WGS) entry which is preliminary data.</text>
</comment>
<protein>
    <submittedName>
        <fullName evidence="1">Uncharacterized protein</fullName>
    </submittedName>
</protein>
<keyword evidence="2" id="KW-1185">Reference proteome</keyword>
<accession>A0AAV0WEF4</accession>
<evidence type="ECO:0000313" key="1">
    <source>
        <dbReference type="EMBL" id="CAI6354269.1"/>
    </source>
</evidence>